<dbReference type="Proteomes" id="UP000238350">
    <property type="component" value="Unassembled WGS sequence"/>
</dbReference>
<dbReference type="PANTHER" id="PTHR48103">
    <property type="entry name" value="MIDASIN-RELATED"/>
    <property type="match status" value="1"/>
</dbReference>
<evidence type="ECO:0000256" key="2">
    <source>
        <dbReference type="ARBA" id="ARBA00004642"/>
    </source>
</evidence>
<dbReference type="InterPro" id="IPR012099">
    <property type="entry name" value="Midasin"/>
</dbReference>
<dbReference type="InterPro" id="IPR027417">
    <property type="entry name" value="P-loop_NTPase"/>
</dbReference>
<evidence type="ECO:0000313" key="13">
    <source>
        <dbReference type="EMBL" id="PRT53073.1"/>
    </source>
</evidence>
<dbReference type="FunFam" id="3.40.50.300:FF:000712">
    <property type="entry name" value="Midasin"/>
    <property type="match status" value="1"/>
</dbReference>
<keyword evidence="5" id="KW-0597">Phosphoprotein</keyword>
<comment type="similarity">
    <text evidence="3 10">Belongs to the midasin family.</text>
</comment>
<dbReference type="PROSITE" id="PS50234">
    <property type="entry name" value="VWFA"/>
    <property type="match status" value="1"/>
</dbReference>
<feature type="compositionally biased region" description="Acidic residues" evidence="11">
    <location>
        <begin position="3895"/>
        <end position="3905"/>
    </location>
</feature>
<dbReference type="GO" id="GO:0016887">
    <property type="term" value="F:ATP hydrolysis activity"/>
    <property type="evidence" value="ECO:0007669"/>
    <property type="project" value="InterPro"/>
</dbReference>
<feature type="compositionally biased region" description="Low complexity" evidence="11">
    <location>
        <begin position="4092"/>
        <end position="4107"/>
    </location>
</feature>
<evidence type="ECO:0000256" key="5">
    <source>
        <dbReference type="ARBA" id="ARBA00022553"/>
    </source>
</evidence>
<gene>
    <name evidence="13" type="ORF">B9G98_00693</name>
</gene>
<evidence type="ECO:0000256" key="6">
    <source>
        <dbReference type="ARBA" id="ARBA00022741"/>
    </source>
</evidence>
<keyword evidence="6 10" id="KW-0547">Nucleotide-binding</keyword>
<protein>
    <recommendedName>
        <fullName evidence="4 10">Midasin</fullName>
    </recommendedName>
</protein>
<feature type="domain" description="VWFA" evidence="12">
    <location>
        <begin position="4374"/>
        <end position="4567"/>
    </location>
</feature>
<dbReference type="FunFam" id="3.40.50.300:FF:001368">
    <property type="entry name" value="Midasin"/>
    <property type="match status" value="1"/>
</dbReference>
<evidence type="ECO:0000259" key="12">
    <source>
        <dbReference type="PROSITE" id="PS50234"/>
    </source>
</evidence>
<dbReference type="RefSeq" id="XP_024663019.1">
    <property type="nucleotide sequence ID" value="XM_024807251.1"/>
</dbReference>
<dbReference type="InterPro" id="IPR036465">
    <property type="entry name" value="vWFA_dom_sf"/>
</dbReference>
<keyword evidence="7 10" id="KW-0067">ATP-binding</keyword>
<dbReference type="Gene3D" id="3.40.50.300">
    <property type="entry name" value="P-loop containing nucleotide triphosphate hydrolases"/>
    <property type="match status" value="6"/>
</dbReference>
<dbReference type="SUPFAM" id="SSF53300">
    <property type="entry name" value="vWA-like"/>
    <property type="match status" value="1"/>
</dbReference>
<evidence type="ECO:0000313" key="14">
    <source>
        <dbReference type="Proteomes" id="UP000238350"/>
    </source>
</evidence>
<feature type="compositionally biased region" description="Basic and acidic residues" evidence="11">
    <location>
        <begin position="3939"/>
        <end position="3950"/>
    </location>
</feature>
<evidence type="ECO:0000256" key="7">
    <source>
        <dbReference type="ARBA" id="ARBA00022840"/>
    </source>
</evidence>
<dbReference type="PANTHER" id="PTHR48103:SF2">
    <property type="entry name" value="MIDASIN"/>
    <property type="match status" value="1"/>
</dbReference>
<dbReference type="InterPro" id="IPR025662">
    <property type="entry name" value="Sigma_54_int_dom_ATP-bd_1"/>
</dbReference>
<dbReference type="FunFam" id="3.40.50.300:FF:000582">
    <property type="entry name" value="Midasin"/>
    <property type="match status" value="1"/>
</dbReference>
<dbReference type="Gene3D" id="3.40.50.410">
    <property type="entry name" value="von Willebrand factor, type A domain"/>
    <property type="match status" value="1"/>
</dbReference>
<evidence type="ECO:0000256" key="9">
    <source>
        <dbReference type="ARBA" id="ARBA00023242"/>
    </source>
</evidence>
<comment type="caution">
    <text evidence="13">The sequence shown here is derived from an EMBL/GenBank/DDBJ whole genome shotgun (WGS) entry which is preliminary data.</text>
</comment>
<sequence length="4577" mass="514337">MQRAVALDWPRATAVLAKSCADHKLGIISTPQSIEDLCQIALLPEYTLFVLHAFKPLFLEVQALWVLGEFSSDTTNVFHALASTVSVYPQSNALVEHFLIRYSDSLLDPESPSETILLAFYRILSHDRARYKEYISPDKLYRCMNSDVVAIRGLAVVLLAIYTEASEKTRRDWLQQYLGSEPDSIKFLALEEARRISADSKFLATSPVYTKTMDLPASNIVANIGGTLIPKIDALPSRPCDFVATEGAVATVTRIASGLLENKPVLLVGPAGSGKTFYVDCLASQLRPSEDIVRIHLGDQTDAKSLIGTYTTGEKPGVFEWKPGILTVAVTKGRWVLIEDLDRAPTDVISILLPLMEKRELMVSSRNQTFRAKAGFQIFATVTADDPDRPLEFIGQRLWHKVVVEPPSTTEFESILVSRFPRVAPLAAKFIETYHASRTIFANRMTQDRQLTSRDLFKWCQRVETLLERAVPSGNASTEVPISVFDDIFREAVCCFASFLPEPATIRTMAELIGEHLEVPSSKIGPLLDRHLPSIHEEADAVQIGRATLPKRPISETTRRDLLLARQNFALTNHSLRLLEQIAVAASQQEPLLLVGETGTGKTTIVQYMANLANRKLIAVNISQQMETGDLVGGFKPVDAKQLAGELLEEFDELFDQSFSRTKNQQFCDVLGRAIAKSQWPNIVKLWREAHRMVRQQQSTATEPAKKKRKLNAQTLNDWAMFMRKVEDFDQKLKELNKAALFKFIEGLLVKAVRKGQWILLDEINLAPPDTLEGIADLLVSPPSITLLEKGDDDAVVKAHPEFRLFACMNPATDVGKRELPPALRSRFTEIYVDTPDRDIDDLRFIIDKYIARFKLSDQHVVNDVAELFLKAKKLASDNQLVDGAGQRPHFSIRTLSRTLVYATNIARTYGLRRALYEGFCMSFLTLLDKPSSALLEPIIRQHTIDRLGNTKSVLATLPSAPADDFEYVQFKHYWLRRGSFEPEEDDRYIITPSVEHNLLNLVRATATKNFPVLIQGPTSSGKTSMINYLAKRTGHKFVRINNHEHTDLQEYLGSYASDEQGNLVFREGVLVEAVRKGYWIVLDELNLAPTDVLEALNRLLDDNRELLIPETQEIIKPHPDFMLFATQNPPGLYAGRKILSRAFRNRFLELHFDDIPQDELEQILKDRCQIAPSYAKKIVDAYRELARQRQSTRVFEQKNSFATLRDLFRWAMRPAVGYEQLALNGYLLLAERVRNTSEKRIVKETLEKVMRVKLEIDYNAVAPADIMAQSTEVVWTSAMKRLLVLVLEAMKQNEPILLVGETGCGKTTIFQLLSTVFGRKLHIVNAHQNTETGDIIGAQRPLRNRTDIVHNLENALRTLYGDKTSSLNSLKQCFQTDSGLSPEERQSVQPLLDRSEVLFEWADGSLVTAMKEGSFLLIDEISLADDSVLERLNSVLEPERGLLLPEKGGTDIHLTAANNFQFFATMNPGGDYGKKELSPALRNRFTEIWVPSMDNFDDVELIVQQKLLAPVQQYAKSIVEFSHWFAVFYGNGDATSGVISLRDILCWTQFINSMPQAGVFSVFHGGCMVFVDSIGSNALAHLAQSSDLLYEHRLRAVQKLAQVVQAPQAYVDAYFGTVSVSEGSNGVNIGDFLLPKKASTVAKEPFSLSAPTTAMNAMRVVRALVVNKPILLEGSPGVGKTSLVSALSALSGNKLVRINLSEQTDLIDLFGSDSPAEGENAGEFVWRDAPFLRAMQVGEWVLLDEMNLASQAVLEGLNSCLDHRGEAYIPELDRTFKCHPEFKVFAAQNPQYQGGGRKGLPKSFVNRFSVVYVDVLSLEDLRIISKHLYPNVNVETGEKMVDFIQNLDHEVSVNRSFGVTGGPYEFNLRDTMRWFSMVSETALQPKDFFDIIVRDRFRTAEDRSAATALFVEHFSESPERTLPIDITPDVVIAGHSIFERNATIGHYFSSSVGHLQCNTRLMETAITCIKHSWPLILCGPTDSGKTSFLRYLGFVCGATTKEFSMSADIDSTDLLGEFDQIQEDQQLDRIWNEIDEYISQGIGCIGSDEIALLEASVARNLDSALRLLPNATRVHRLVDEFRTSDFSKPRFKWFDGALVQAVEKGYWLILDNANLCSPSVLDRLNSLLEPNGMLLVNECADANGEPRKVVPHPNFRLFLTVNPKYGELSRAMRNRGIEIYIDALSIRATHFDRKVLGISQLVEDEPLSMSLETLNLSTEAPVSSKLQITDTLVRSVALYDDFSDRDSWLASSFVSEWSQSLVSADLSLPFRLKDFEPLHGLVRQNATGPVELAPLNPLNGSLVYKLKTFVLMYQVRSAINLAIERSKSIAEKEMNLLELSIHSRTKDTIHCVDVYGFVSRMTGVDLLSVKPELLELLSDFLGFISRVDCDISKIPIYRDIFEEISENDSYIMNVIHHLGAHYDFSNGGMSMEAIWKDFATGGFGSQDLWLSYHKILSVAKEFDDSASHFSPDNVNQIVEVRKALSTLLVDVHKAPVPEDILLNVTEGVASIKASLKLSKGHEAQFVTLFGDLKNLLETAYLADPKPPLLDTLALLSYYSASSTAQLAKFYERPAILPDICTYPVDIRQTVVSALRYCASIPSSHYETAMSELSTFNRILLQNSQLLDISLNMSQFLHQLVCSLSGSVDVDQFEKTLQLLEQGDLASAWIEFSSQIIYLYVPRSVFDPAIRQHVRYEHYTRRRSQYSQELDFWQRMRSVFVGDDLCGVDKQLLQQLVGLQSEPVPSVFRPKQSQIVALYHEINAALPMLQPSHVVKLNYEQLEVWNGNIFRFLDRLEQFSGYQDLISVLRGAVIGLQFGLNLKLAPTSKSTLYWILDANVVADPQKFLDASKRYMSNGRALPQNIALHFLKLCNLHAYQYVAPVIEAVLRQFYHQYAIDKMREEKAREQSDTIYKPLDEDDEAEKDFQRLFPDYEGEVSDEKSDPDLQVELSEVYNQIFSDHHSDIASMAIQSLELLSQEENNSLNSTKLALPSLFLGLVDKVNRSMSSEAFNFYTEPCYKEAKVAIALMKKVFTRTSNFLERWPEHDTLLIIANACKELANFAVSAPLARYLAKVEQIHHYLNEWQRFASKDVAVLDFIDEVGNLIVSWRRIELSTWPSLFQYELKVNSQAASRFWFHLYENLISNPIRLGKEALDLTEIVKLLVLFISDSSFGQFRYRMGMLKSVKTHLALLSSDYPFLNDVQNVIENVLSYYERFAGLISDHIASKEKALRKEIEEVILLASWRDVNVLALKQSAQRSHRALYKVVRKYRDFVSQKVSNLVEEAPTLSPPPRQLGSRSPYRTDFILHLDSLANSEETVHLWATRPRHLLDIKRRTDTMQNWTDKVWDVKIENLSVIAEETSQAAEKLRQETPAELTEENKKFCLGLRNEKMQLLISVLKVLKESGLRINVREDTAAAQSQLSQVLSLTPSLAGYSLDRANTFFYGIVETMPRLRSAISSAETDVPVESLKRGLVFGENLLAMILRFRNRCAEVLSSDFSSAKESLLQLHGVLESGDEMVVLSDSSEAYAYIDTSKHLTKFVSSVYQAAGNPESLTDITNAIRSVPPQSIPTMQWIEKVRGVQKALRLTAARLDALSDADRLVAPVVSSVASNEISLELENQSSDITALHDMAVLVCNSILVAVQSVYKVSQEEIPEDGWFTAGQVILEKMGMSLHGSTILNEVQRFITMAATFVSSRVASSYTGVVLAFLEGYLALKEAVEDKLAAHLTDTSKAAFQLLRLLSSMSTQGFCSPQEPQKTEDEDTSKMEDGTGLGDGAGAQTTANNDEQDDDLTEHAQTENKEKEDNGPRDEDEEDNAIEMEGDMAGELEDADTKSDDEEDDSKDNENEDMDDEVGDIDDLDPNAIDEKMWDDQKEDDDLKEKQTDDVKGQSDDLEARDEESEQKDPRENESKDGNNDGDDASNASDASDEEDVGEQDDHVEQNHDELEQNVDEGDALDLPEDMNLDGAEGEEEENGDDDVMPDLPEEEADGGSDDGANMQDEAELDNDGEAQESDIDADAEPEEGEEAEVDENENSNSDAEGEPEDDVEAQPEVEEEAANMEQNDGGEGMEIDTEGLHGQEDNAEADAQQSTLTEQQSEQTGQGANTETKDEQENFDSGATSAVVADMDQNKSEEQDQAMKDATESLKELGDAMKEYHRRRQEIQERSERSDEPQPESANVDADEVEHVVAEDQFDTQALGRSNHNERQDVDDSMAVDDEDEVEEDQGEELKPQNDAEPSGGAGANLATDDEMELGENEIGAAGSKLREHEDDEEIEELKKVVVRSEAEERELNEARELWRQYDLKTQDLSLILSEQLRLILEPTLATKLRGDYKTGKRLNMKRIIPYIASQFKKDKIWLRRTKPSQRQYQVMLSLDDSKSMAEPQVLDLAFQSIALVSKALSQIEAGQLSIVRFGEDTEVVHAFDKPFNSEAGAQSLRHFTFNQDRTDVNRLLSRSLDIFAEARPSNENWQLEIIISDGICEDHENLRRLVRRAHNNHVMVVFIVLDALNKDGSILEMSQVNYSQDENGNMSLQVERYMDKFPFEYYVLVRDIAGLPAILASVLRQYLQAVDH</sequence>
<dbReference type="GO" id="GO:0030687">
    <property type="term" value="C:preribosome, large subunit precursor"/>
    <property type="evidence" value="ECO:0007669"/>
    <property type="project" value="TreeGrafter"/>
</dbReference>
<dbReference type="GO" id="GO:0000027">
    <property type="term" value="P:ribosomal large subunit assembly"/>
    <property type="evidence" value="ECO:0007669"/>
    <property type="project" value="InterPro"/>
</dbReference>
<evidence type="ECO:0000256" key="4">
    <source>
        <dbReference type="ARBA" id="ARBA00017143"/>
    </source>
</evidence>
<dbReference type="InterPro" id="IPR041190">
    <property type="entry name" value="Midasin_AAA_lid_5"/>
</dbReference>
<dbReference type="OrthoDB" id="5186at2759"/>
<feature type="compositionally biased region" description="Acidic residues" evidence="11">
    <location>
        <begin position="4004"/>
        <end position="4062"/>
    </location>
</feature>
<dbReference type="Pfam" id="PF17865">
    <property type="entry name" value="AAA_lid_5"/>
    <property type="match status" value="1"/>
</dbReference>
<dbReference type="SMART" id="SM00382">
    <property type="entry name" value="AAA"/>
    <property type="match status" value="6"/>
</dbReference>
<name>A0A2T0FDJ0_9ASCO</name>
<dbReference type="InterPro" id="IPR040848">
    <property type="entry name" value="AAA_lid_7"/>
</dbReference>
<keyword evidence="14" id="KW-1185">Reference proteome</keyword>
<evidence type="ECO:0000256" key="8">
    <source>
        <dbReference type="ARBA" id="ARBA00023186"/>
    </source>
</evidence>
<dbReference type="InterPro" id="IPR003593">
    <property type="entry name" value="AAA+_ATPase"/>
</dbReference>
<dbReference type="GeneID" id="36514442"/>
<feature type="compositionally biased region" description="Polar residues" evidence="11">
    <location>
        <begin position="3750"/>
        <end position="3759"/>
    </location>
</feature>
<keyword evidence="9 10" id="KW-0539">Nucleus</keyword>
<dbReference type="EMBL" id="NDIQ01000001">
    <property type="protein sequence ID" value="PRT53073.1"/>
    <property type="molecule type" value="Genomic_DNA"/>
</dbReference>
<feature type="compositionally biased region" description="Basic and acidic residues" evidence="11">
    <location>
        <begin position="4132"/>
        <end position="4176"/>
    </location>
</feature>
<dbReference type="GO" id="GO:0005524">
    <property type="term" value="F:ATP binding"/>
    <property type="evidence" value="ECO:0007669"/>
    <property type="project" value="UniProtKB-KW"/>
</dbReference>
<evidence type="ECO:0000256" key="10">
    <source>
        <dbReference type="PIRNR" id="PIRNR010340"/>
    </source>
</evidence>
<feature type="compositionally biased region" description="Acidic residues" evidence="11">
    <location>
        <begin position="3951"/>
        <end position="3996"/>
    </location>
</feature>
<evidence type="ECO:0000256" key="3">
    <source>
        <dbReference type="ARBA" id="ARBA00007188"/>
    </source>
</evidence>
<dbReference type="Pfam" id="PF21108">
    <property type="entry name" value="MDN1_4th"/>
    <property type="match status" value="1"/>
</dbReference>
<comment type="function">
    <text evidence="10">Nuclear chaperone required for maturation and nuclear export of pre-60S ribosome subunits.</text>
</comment>
<organism evidence="13 14">
    <name type="scientific">Wickerhamiella sorbophila</name>
    <dbReference type="NCBI Taxonomy" id="45607"/>
    <lineage>
        <taxon>Eukaryota</taxon>
        <taxon>Fungi</taxon>
        <taxon>Dikarya</taxon>
        <taxon>Ascomycota</taxon>
        <taxon>Saccharomycotina</taxon>
        <taxon>Dipodascomycetes</taxon>
        <taxon>Dipodascales</taxon>
        <taxon>Trichomonascaceae</taxon>
        <taxon>Wickerhamiella</taxon>
    </lineage>
</organism>
<accession>A0A2T0FDJ0</accession>
<feature type="region of interest" description="Disordered" evidence="11">
    <location>
        <begin position="3750"/>
        <end position="4251"/>
    </location>
</feature>
<evidence type="ECO:0000256" key="1">
    <source>
        <dbReference type="ARBA" id="ARBA00004604"/>
    </source>
</evidence>
<dbReference type="InterPro" id="IPR048617">
    <property type="entry name" value="MDN1_AAA_lid_4"/>
</dbReference>
<dbReference type="PROSITE" id="PS00675">
    <property type="entry name" value="SIGMA54_INTERACT_1"/>
    <property type="match status" value="1"/>
</dbReference>
<comment type="subcellular location">
    <subcellularLocation>
        <location evidence="1">Nucleus</location>
        <location evidence="1">Nucleolus</location>
    </subcellularLocation>
    <subcellularLocation>
        <location evidence="2">Nucleus</location>
        <location evidence="2">Nucleoplasm</location>
    </subcellularLocation>
</comment>
<dbReference type="STRING" id="45607.A0A2T0FDJ0"/>
<dbReference type="Pfam" id="PF07728">
    <property type="entry name" value="AAA_5"/>
    <property type="match status" value="8"/>
</dbReference>
<feature type="compositionally biased region" description="Basic and acidic residues" evidence="11">
    <location>
        <begin position="3868"/>
        <end position="3894"/>
    </location>
</feature>
<feature type="compositionally biased region" description="Basic and acidic residues" evidence="11">
    <location>
        <begin position="3796"/>
        <end position="3812"/>
    </location>
</feature>
<evidence type="ECO:0000256" key="11">
    <source>
        <dbReference type="SAM" id="MobiDB-lite"/>
    </source>
</evidence>
<keyword evidence="8 10" id="KW-0143">Chaperone</keyword>
<dbReference type="Pfam" id="PF17867">
    <property type="entry name" value="AAA_lid_7"/>
    <property type="match status" value="3"/>
</dbReference>
<feature type="compositionally biased region" description="Acidic residues" evidence="11">
    <location>
        <begin position="3813"/>
        <end position="3864"/>
    </location>
</feature>
<dbReference type="InterPro" id="IPR002035">
    <property type="entry name" value="VWF_A"/>
</dbReference>
<feature type="compositionally biased region" description="Acidic residues" evidence="11">
    <location>
        <begin position="4215"/>
        <end position="4231"/>
    </location>
</feature>
<feature type="compositionally biased region" description="Basic and acidic residues" evidence="11">
    <location>
        <begin position="3906"/>
        <end position="3918"/>
    </location>
</feature>
<dbReference type="GO" id="GO:0005654">
    <property type="term" value="C:nucleoplasm"/>
    <property type="evidence" value="ECO:0007669"/>
    <property type="project" value="UniProtKB-SubCell"/>
</dbReference>
<dbReference type="GO" id="GO:0005730">
    <property type="term" value="C:nucleolus"/>
    <property type="evidence" value="ECO:0007669"/>
    <property type="project" value="UniProtKB-SubCell"/>
</dbReference>
<dbReference type="SUPFAM" id="SSF52540">
    <property type="entry name" value="P-loop containing nucleoside triphosphate hydrolases"/>
    <property type="match status" value="6"/>
</dbReference>
<dbReference type="InterPro" id="IPR011704">
    <property type="entry name" value="ATPase_dyneun-rel_AAA"/>
</dbReference>
<dbReference type="PIRSF" id="PIRSF010340">
    <property type="entry name" value="Midasin"/>
    <property type="match status" value="1"/>
</dbReference>
<dbReference type="CDD" id="cd00009">
    <property type="entry name" value="AAA"/>
    <property type="match status" value="4"/>
</dbReference>
<proteinExistence type="inferred from homology"/>
<reference evidence="13 14" key="1">
    <citation type="submission" date="2017-04" db="EMBL/GenBank/DDBJ databases">
        <title>Genome sequencing of [Candida] sorbophila.</title>
        <authorList>
            <person name="Ahn J.O."/>
        </authorList>
    </citation>
    <scope>NUCLEOTIDE SEQUENCE [LARGE SCALE GENOMIC DNA]</scope>
    <source>
        <strain evidence="13 14">DS02</strain>
    </source>
</reference>
<dbReference type="FunFam" id="3.40.50.300:FF:000142">
    <property type="entry name" value="Midasin"/>
    <property type="match status" value="1"/>
</dbReference>
<dbReference type="GO" id="GO:0000055">
    <property type="term" value="P:ribosomal large subunit export from nucleus"/>
    <property type="evidence" value="ECO:0007669"/>
    <property type="project" value="TreeGrafter"/>
</dbReference>